<proteinExistence type="predicted"/>
<keyword evidence="1" id="KW-0472">Membrane</keyword>
<gene>
    <name evidence="2" type="ORF">J1N35_006186</name>
</gene>
<evidence type="ECO:0000313" key="2">
    <source>
        <dbReference type="EMBL" id="KAH1123026.1"/>
    </source>
</evidence>
<sequence length="142" mass="15876">MASLDTELAYGSPKAFLKKPLFFIIKAFVVGVILSIGFIHVLSYANENLTSRCLSEIPWDKFPLAKPLAMCSPFLPAIDFPSIENQIKKGKGFRSWLSGLKKTVQGLLEKDIQYTSNQEMAETGVRSYTEESDQAYKSFAKV</sequence>
<name>A0A9D3WF88_9ROSI</name>
<dbReference type="AlphaFoldDB" id="A0A9D3WF88"/>
<evidence type="ECO:0000256" key="1">
    <source>
        <dbReference type="SAM" id="Phobius"/>
    </source>
</evidence>
<dbReference type="EMBL" id="JAIQCV010000002">
    <property type="protein sequence ID" value="KAH1123026.1"/>
    <property type="molecule type" value="Genomic_DNA"/>
</dbReference>
<dbReference type="Proteomes" id="UP000828251">
    <property type="component" value="Unassembled WGS sequence"/>
</dbReference>
<organism evidence="2 3">
    <name type="scientific">Gossypium stocksii</name>
    <dbReference type="NCBI Taxonomy" id="47602"/>
    <lineage>
        <taxon>Eukaryota</taxon>
        <taxon>Viridiplantae</taxon>
        <taxon>Streptophyta</taxon>
        <taxon>Embryophyta</taxon>
        <taxon>Tracheophyta</taxon>
        <taxon>Spermatophyta</taxon>
        <taxon>Magnoliopsida</taxon>
        <taxon>eudicotyledons</taxon>
        <taxon>Gunneridae</taxon>
        <taxon>Pentapetalae</taxon>
        <taxon>rosids</taxon>
        <taxon>malvids</taxon>
        <taxon>Malvales</taxon>
        <taxon>Malvaceae</taxon>
        <taxon>Malvoideae</taxon>
        <taxon>Gossypium</taxon>
    </lineage>
</organism>
<dbReference type="OrthoDB" id="448280at2759"/>
<evidence type="ECO:0000313" key="3">
    <source>
        <dbReference type="Proteomes" id="UP000828251"/>
    </source>
</evidence>
<keyword evidence="3" id="KW-1185">Reference proteome</keyword>
<keyword evidence="1" id="KW-0812">Transmembrane</keyword>
<comment type="caution">
    <text evidence="2">The sequence shown here is derived from an EMBL/GenBank/DDBJ whole genome shotgun (WGS) entry which is preliminary data.</text>
</comment>
<reference evidence="2 3" key="1">
    <citation type="journal article" date="2021" name="Plant Biotechnol. J.">
        <title>Multi-omics assisted identification of the key and species-specific regulatory components of drought-tolerant mechanisms in Gossypium stocksii.</title>
        <authorList>
            <person name="Yu D."/>
            <person name="Ke L."/>
            <person name="Zhang D."/>
            <person name="Wu Y."/>
            <person name="Sun Y."/>
            <person name="Mei J."/>
            <person name="Sun J."/>
            <person name="Sun Y."/>
        </authorList>
    </citation>
    <scope>NUCLEOTIDE SEQUENCE [LARGE SCALE GENOMIC DNA]</scope>
    <source>
        <strain evidence="3">cv. E1</strain>
        <tissue evidence="2">Leaf</tissue>
    </source>
</reference>
<keyword evidence="1" id="KW-1133">Transmembrane helix</keyword>
<protein>
    <submittedName>
        <fullName evidence="2">Uncharacterized protein</fullName>
    </submittedName>
</protein>
<feature type="transmembrane region" description="Helical" evidence="1">
    <location>
        <begin position="21"/>
        <end position="45"/>
    </location>
</feature>
<accession>A0A9D3WF88</accession>